<evidence type="ECO:0000313" key="1">
    <source>
        <dbReference type="EMBL" id="KTD10992.1"/>
    </source>
</evidence>
<dbReference type="Proteomes" id="UP000054691">
    <property type="component" value="Unassembled WGS sequence"/>
</dbReference>
<reference evidence="2 4" key="2">
    <citation type="submission" date="2018-06" db="EMBL/GenBank/DDBJ databases">
        <authorList>
            <consortium name="Pathogen Informatics"/>
            <person name="Doyle S."/>
        </authorList>
    </citation>
    <scope>NUCLEOTIDE SEQUENCE [LARGE SCALE GENOMIC DNA]</scope>
    <source>
        <strain evidence="2 4">NCTC12388</strain>
    </source>
</reference>
<evidence type="ECO:0000313" key="4">
    <source>
        <dbReference type="Proteomes" id="UP000254476"/>
    </source>
</evidence>
<proteinExistence type="predicted"/>
<dbReference type="Proteomes" id="UP000254476">
    <property type="component" value="Unassembled WGS sequence"/>
</dbReference>
<evidence type="ECO:0000313" key="2">
    <source>
        <dbReference type="EMBL" id="STX44665.1"/>
    </source>
</evidence>
<organism evidence="2 4">
    <name type="scientific">Legionella gratiana</name>
    <dbReference type="NCBI Taxonomy" id="45066"/>
    <lineage>
        <taxon>Bacteria</taxon>
        <taxon>Pseudomonadati</taxon>
        <taxon>Pseudomonadota</taxon>
        <taxon>Gammaproteobacteria</taxon>
        <taxon>Legionellales</taxon>
        <taxon>Legionellaceae</taxon>
        <taxon>Legionella</taxon>
    </lineage>
</organism>
<dbReference type="EMBL" id="LNYE01000022">
    <property type="protein sequence ID" value="KTD10992.1"/>
    <property type="molecule type" value="Genomic_DNA"/>
</dbReference>
<gene>
    <name evidence="1" type="ORF">Lgra_1958</name>
    <name evidence="2" type="ORF">NCTC12388_01651</name>
</gene>
<evidence type="ECO:0000313" key="3">
    <source>
        <dbReference type="Proteomes" id="UP000054691"/>
    </source>
</evidence>
<accession>A0A378JAN1</accession>
<sequence length="411" mass="47451">MNSFIFKVIYNKHLIDYGLYQKQFLFQSIKNSYELYSIKKVEPMNLKRQYIKIAEGVFLSLSLELAYPIFREEAAQAVASQSQVLRTKDLVDGNWLPDIIGLPNEEQVESLTRHVADVMAEEQDKKCSAIDYNLRMVVFQNFVIYQHMANAQHHYFKEKMILKYAHVLAMILKESSGDPTNVTDMSGRSISTSKPNTNLQRWKDLLKLSKQSGIKFNAQTNFGLTQLSADRLFIAFKLAHEGHGKDFLEGKYGDATSKKVILDTAIAIRRLVWFYQDFAQGRLQQEDGRIHQEDIYKTEFNERYQTGLKMALLYCGTRFLFNVDNQYIWSNELSTFENAMASIAYCKLGNSQSGYGKYQIDERCFAEWVTLCPALNINIALLTPLSYFQTRGNKPVCIDTLKRLLNKEPNN</sequence>
<name>A0A378JAN1_9GAMM</name>
<keyword evidence="3" id="KW-1185">Reference proteome</keyword>
<dbReference type="STRING" id="45066.Lgra_1958"/>
<dbReference type="EMBL" id="UGOB01000001">
    <property type="protein sequence ID" value="STX44665.1"/>
    <property type="molecule type" value="Genomic_DNA"/>
</dbReference>
<reference evidence="1 3" key="1">
    <citation type="submission" date="2015-11" db="EMBL/GenBank/DDBJ databases">
        <title>Genomic analysis of 38 Legionella species identifies large and diverse effector repertoires.</title>
        <authorList>
            <person name="Burstein D."/>
            <person name="Amaro F."/>
            <person name="Zusman T."/>
            <person name="Lifshitz Z."/>
            <person name="Cohen O."/>
            <person name="Gilbert J.A."/>
            <person name="Pupko T."/>
            <person name="Shuman H.A."/>
            <person name="Segal G."/>
        </authorList>
    </citation>
    <scope>NUCLEOTIDE SEQUENCE [LARGE SCALE GENOMIC DNA]</scope>
    <source>
        <strain evidence="1 3">Lyon 8420412</strain>
    </source>
</reference>
<protein>
    <submittedName>
        <fullName evidence="2">Uncharacterized protein</fullName>
    </submittedName>
</protein>
<dbReference type="AlphaFoldDB" id="A0A378JAN1"/>